<keyword evidence="3" id="KW-1185">Reference proteome</keyword>
<evidence type="ECO:0000313" key="3">
    <source>
        <dbReference type="Proteomes" id="UP000054524"/>
    </source>
</evidence>
<accession>A0A086J5A5</accession>
<protein>
    <submittedName>
        <fullName evidence="1">Uncharacterized protein</fullName>
    </submittedName>
</protein>
<dbReference type="EMBL" id="AKIJ01000001">
    <property type="protein sequence ID" value="KFG27323.1"/>
    <property type="molecule type" value="Genomic_DNA"/>
</dbReference>
<proteinExistence type="predicted"/>
<dbReference type="Proteomes" id="UP000005622">
    <property type="component" value="Unassembled WGS sequence"/>
</dbReference>
<gene>
    <name evidence="1" type="ORF">NERG_02345</name>
    <name evidence="2" type="ORF">NESG_00401</name>
</gene>
<evidence type="ECO:0000313" key="1">
    <source>
        <dbReference type="EMBL" id="EHY64535.1"/>
    </source>
</evidence>
<dbReference type="OrthoDB" id="10295342at2759"/>
<evidence type="ECO:0000313" key="2">
    <source>
        <dbReference type="EMBL" id="KFG27323.1"/>
    </source>
</evidence>
<organism evidence="1">
    <name type="scientific">Nematocida ausubeli (strain ATCC PRA-371 / ERTm2)</name>
    <name type="common">Nematode killer fungus</name>
    <dbReference type="NCBI Taxonomy" id="1913371"/>
    <lineage>
        <taxon>Eukaryota</taxon>
        <taxon>Fungi</taxon>
        <taxon>Fungi incertae sedis</taxon>
        <taxon>Microsporidia</taxon>
        <taxon>Nematocida</taxon>
    </lineage>
</organism>
<name>H8ZFH4_NEMA1</name>
<reference evidence="2 3" key="3">
    <citation type="journal article" date="2014" name="Genome Announc.">
        <title>Genome Sequence of the Microsporidian Species Nematocida sp1 Strain ERTm6 (ATCC PRA-372).</title>
        <authorList>
            <person name="Bakowski M.A."/>
            <person name="Priest M."/>
            <person name="Young S."/>
            <person name="Cuomo C.A."/>
            <person name="Troemel E.R."/>
        </authorList>
    </citation>
    <scope>NUCLEOTIDE SEQUENCE [LARGE SCALE GENOMIC DNA]</scope>
    <source>
        <strain evidence="2 3">ERTm6</strain>
    </source>
</reference>
<dbReference type="Proteomes" id="UP000054524">
    <property type="component" value="Unassembled WGS sequence"/>
</dbReference>
<sequence length="101" mass="11920">MWKAVEITEEDIGLMKKYLKYRGKKGSWCALSTRKKRFIRHYSNWFFLGGDSLYRKTENGSVKVHGPLFLNRFQEKHPQHISPIPCEQPYTVPADSPFADW</sequence>
<accession>H8ZFH4</accession>
<dbReference type="HOGENOM" id="CLU_180215_0_0_1"/>
<reference evidence="2" key="2">
    <citation type="submission" date="2012-10" db="EMBL/GenBank/DDBJ databases">
        <authorList>
            <consortium name="The Broad Institute Genome Sequencing Platform"/>
            <consortium name="The Broad Institute Genome Sequencing Center for Infectious Disease"/>
            <person name="Cuomo C."/>
            <person name="Troemel E."/>
            <person name="Walker B."/>
            <person name="Young S.K."/>
            <person name="Zeng Q."/>
            <person name="Gargeya S."/>
            <person name="Fitzgerald M."/>
            <person name="Haas B."/>
            <person name="Abouelleil A."/>
            <person name="Alvarado L."/>
            <person name="Arachchi H.M."/>
            <person name="Berlin A.M."/>
            <person name="Chapman S.B."/>
            <person name="Goldberg J."/>
            <person name="Griggs A."/>
            <person name="Gujja S."/>
            <person name="Hansen M."/>
            <person name="Howarth C."/>
            <person name="Imamovic A."/>
            <person name="Larimer J."/>
            <person name="McCowan C."/>
            <person name="Murphy C."/>
            <person name="Neiman D."/>
            <person name="Pearson M."/>
            <person name="Priest M."/>
            <person name="Roberts A."/>
            <person name="Saif S."/>
            <person name="Shea T."/>
            <person name="Sisk P."/>
            <person name="Sykes S."/>
            <person name="Wortman J."/>
            <person name="Nusbaum C."/>
            <person name="Birren B."/>
        </authorList>
    </citation>
    <scope>NUCLEOTIDE SEQUENCE</scope>
    <source>
        <strain evidence="2">ERTm6</strain>
    </source>
</reference>
<dbReference type="AlphaFoldDB" id="H8ZFH4"/>
<reference evidence="1" key="1">
    <citation type="submission" date="2011-03" db="EMBL/GenBank/DDBJ databases">
        <title>The Genome Sequence of Nematocida sp1 strain ERTm2.</title>
        <authorList>
            <consortium name="The Broad Institute Genome Sequencing Platform"/>
            <consortium name="The Broad Institute Genome Sequencing Center for Infectious Disease"/>
            <person name="Cuomo C."/>
            <person name="Troemel E."/>
            <person name="Young S.K."/>
            <person name="Zeng Q."/>
            <person name="Gargeya S."/>
            <person name="Fitzgerald M."/>
            <person name="Haas B."/>
            <person name="Abouelleil A."/>
            <person name="Alvarado L."/>
            <person name="Arachchi H.M."/>
            <person name="Berlin A."/>
            <person name="Brown A."/>
            <person name="Chapman S.B."/>
            <person name="Chen Z."/>
            <person name="Dunbar C."/>
            <person name="Freedman E."/>
            <person name="Gearin G."/>
            <person name="Gellesch M."/>
            <person name="Goldberg J."/>
            <person name="Griggs A."/>
            <person name="Gujja S."/>
            <person name="Heilman E.R."/>
            <person name="Heiman D."/>
            <person name="Howarth C."/>
            <person name="Larson L."/>
            <person name="Lui A."/>
            <person name="MacDonald P.J.P."/>
            <person name="Mehta T."/>
            <person name="Montmayeur A."/>
            <person name="Murphy C."/>
            <person name="Neiman D."/>
            <person name="Pearson M."/>
            <person name="Priest M."/>
            <person name="Roberts A."/>
            <person name="Saif S."/>
            <person name="Shea T."/>
            <person name="Shenoy N."/>
            <person name="Sisk P."/>
            <person name="Stolte C."/>
            <person name="Sykes S."/>
            <person name="White J."/>
            <person name="Yandava C."/>
            <person name="Wortman J."/>
            <person name="Nusbaum C."/>
            <person name="Birren B."/>
        </authorList>
    </citation>
    <scope>NUCLEOTIDE SEQUENCE</scope>
    <source>
        <strain evidence="1">ERTm2</strain>
    </source>
</reference>
<dbReference type="EMBL" id="JH604640">
    <property type="protein sequence ID" value="EHY64535.1"/>
    <property type="molecule type" value="Genomic_DNA"/>
</dbReference>